<evidence type="ECO:0000313" key="3">
    <source>
        <dbReference type="EMBL" id="KAF2490818.1"/>
    </source>
</evidence>
<dbReference type="AlphaFoldDB" id="A0A6A6QEJ7"/>
<feature type="compositionally biased region" description="Polar residues" evidence="2">
    <location>
        <begin position="300"/>
        <end position="318"/>
    </location>
</feature>
<sequence length="814" mass="90980">MATPSPQRQVASELDVIFACSICQATLSEIYEKPESAHGLRDGHSPVDRLVTKLWLTDCAHLTCSKHLPGGGAPFHPADQQPTAPCPLCQQTKDDSMPKRLFAIRGRKDYDALLPKVWFQVPPIALATSTIEMEGLRFQYMSLLRFSTQTHLRLRGTQKLLEETLAGAEGFEKALNEATEEILRLRQDNDQLKGIEVAVKRWEARTPTIKHYLAGYTKLCTENKMLREKLRGVGYNVPEGQYAPPGENEARPPLSPEGAREIQQDLGILNDETVVAKYRGIYDKYQRESPTSARIVHPGNGNQHASPSVLGNSTTIERATNRNDSSDALIVKAFKRKRMDSSPELGRMDNRQYEVKPRIDSRDQMPPPPNRLSKVQEESARKALVSQRGGYGYSTGQTQRSPELQILDGRRWQNLVGPDRVQHDEHQMQDRSATSMQNLTVRNRLQVLPLQLLRHVKSDSRLRESARAGVTSPFKSPMRVLDRPPTSIQQYSFPQPHGASSHHTEGPSRNGPWIQDPRASPRYEQVHPSQHASWAQPVHMNDQQSYSEGHHTASQQYFSPRNAPILNRNDFSTAKPLTGVSYTSITSVLDPRTPAPKRIINVDMADSVTSPFFRSTCVDPVSSRIRPVQEPQILRPALPDVAQAYSTAPARSRFGEPRSLNGLSFINSPQNSNNMPIYENRAPISDPRLTQPTVVYPSPRESQGFFTRPDSHRSSFSQRDAVPSSPKQWYGQKLQPLPSAMPSMMRSTGPSRSASRSSSRYPGDNALLFTGTKVGGASSVSGRRPVTHQRSLASLNPPPRGIFSSYQGMRSVRR</sequence>
<gene>
    <name evidence="3" type="ORF">BU16DRAFT_621520</name>
</gene>
<proteinExistence type="predicted"/>
<keyword evidence="4" id="KW-1185">Reference proteome</keyword>
<dbReference type="EMBL" id="MU004196">
    <property type="protein sequence ID" value="KAF2490818.1"/>
    <property type="molecule type" value="Genomic_DNA"/>
</dbReference>
<keyword evidence="1" id="KW-0175">Coiled coil</keyword>
<organism evidence="3 4">
    <name type="scientific">Lophium mytilinum</name>
    <dbReference type="NCBI Taxonomy" id="390894"/>
    <lineage>
        <taxon>Eukaryota</taxon>
        <taxon>Fungi</taxon>
        <taxon>Dikarya</taxon>
        <taxon>Ascomycota</taxon>
        <taxon>Pezizomycotina</taxon>
        <taxon>Dothideomycetes</taxon>
        <taxon>Pleosporomycetidae</taxon>
        <taxon>Mytilinidiales</taxon>
        <taxon>Mytilinidiaceae</taxon>
        <taxon>Lophium</taxon>
    </lineage>
</organism>
<feature type="coiled-coil region" evidence="1">
    <location>
        <begin position="161"/>
        <end position="195"/>
    </location>
</feature>
<protein>
    <submittedName>
        <fullName evidence="3">Uncharacterized protein</fullName>
    </submittedName>
</protein>
<reference evidence="3" key="1">
    <citation type="journal article" date="2020" name="Stud. Mycol.">
        <title>101 Dothideomycetes genomes: a test case for predicting lifestyles and emergence of pathogens.</title>
        <authorList>
            <person name="Haridas S."/>
            <person name="Albert R."/>
            <person name="Binder M."/>
            <person name="Bloem J."/>
            <person name="Labutti K."/>
            <person name="Salamov A."/>
            <person name="Andreopoulos B."/>
            <person name="Baker S."/>
            <person name="Barry K."/>
            <person name="Bills G."/>
            <person name="Bluhm B."/>
            <person name="Cannon C."/>
            <person name="Castanera R."/>
            <person name="Culley D."/>
            <person name="Daum C."/>
            <person name="Ezra D."/>
            <person name="Gonzalez J."/>
            <person name="Henrissat B."/>
            <person name="Kuo A."/>
            <person name="Liang C."/>
            <person name="Lipzen A."/>
            <person name="Lutzoni F."/>
            <person name="Magnuson J."/>
            <person name="Mondo S."/>
            <person name="Nolan M."/>
            <person name="Ohm R."/>
            <person name="Pangilinan J."/>
            <person name="Park H.-J."/>
            <person name="Ramirez L."/>
            <person name="Alfaro M."/>
            <person name="Sun H."/>
            <person name="Tritt A."/>
            <person name="Yoshinaga Y."/>
            <person name="Zwiers L.-H."/>
            <person name="Turgeon B."/>
            <person name="Goodwin S."/>
            <person name="Spatafora J."/>
            <person name="Crous P."/>
            <person name="Grigoriev I."/>
        </authorList>
    </citation>
    <scope>NUCLEOTIDE SEQUENCE</scope>
    <source>
        <strain evidence="3">CBS 269.34</strain>
    </source>
</reference>
<feature type="region of interest" description="Disordered" evidence="2">
    <location>
        <begin position="661"/>
        <end position="814"/>
    </location>
</feature>
<dbReference type="OrthoDB" id="5410764at2759"/>
<feature type="region of interest" description="Disordered" evidence="2">
    <location>
        <begin position="237"/>
        <end position="258"/>
    </location>
</feature>
<evidence type="ECO:0000256" key="1">
    <source>
        <dbReference type="SAM" id="Coils"/>
    </source>
</evidence>
<feature type="compositionally biased region" description="Polar residues" evidence="2">
    <location>
        <begin position="661"/>
        <end position="675"/>
    </location>
</feature>
<dbReference type="Proteomes" id="UP000799750">
    <property type="component" value="Unassembled WGS sequence"/>
</dbReference>
<feature type="compositionally biased region" description="Low complexity" evidence="2">
    <location>
        <begin position="746"/>
        <end position="760"/>
    </location>
</feature>
<feature type="region of interest" description="Disordered" evidence="2">
    <location>
        <begin position="340"/>
        <end position="376"/>
    </location>
</feature>
<evidence type="ECO:0000313" key="4">
    <source>
        <dbReference type="Proteomes" id="UP000799750"/>
    </source>
</evidence>
<name>A0A6A6QEJ7_9PEZI</name>
<feature type="region of interest" description="Disordered" evidence="2">
    <location>
        <begin position="294"/>
        <end position="323"/>
    </location>
</feature>
<feature type="compositionally biased region" description="Basic and acidic residues" evidence="2">
    <location>
        <begin position="346"/>
        <end position="363"/>
    </location>
</feature>
<evidence type="ECO:0000256" key="2">
    <source>
        <dbReference type="SAM" id="MobiDB-lite"/>
    </source>
</evidence>
<feature type="region of interest" description="Disordered" evidence="2">
    <location>
        <begin position="462"/>
        <end position="524"/>
    </location>
</feature>
<accession>A0A6A6QEJ7</accession>